<name>A0A916YWH9_9BACL</name>
<dbReference type="PROSITE" id="PS51782">
    <property type="entry name" value="LYSM"/>
    <property type="match status" value="1"/>
</dbReference>
<feature type="domain" description="LysM" evidence="1">
    <location>
        <begin position="35"/>
        <end position="85"/>
    </location>
</feature>
<dbReference type="InterPro" id="IPR018392">
    <property type="entry name" value="LysM"/>
</dbReference>
<keyword evidence="3" id="KW-1185">Reference proteome</keyword>
<dbReference type="Proteomes" id="UP000612456">
    <property type="component" value="Unassembled WGS sequence"/>
</dbReference>
<dbReference type="EMBL" id="BMHP01000002">
    <property type="protein sequence ID" value="GGD63965.1"/>
    <property type="molecule type" value="Genomic_DNA"/>
</dbReference>
<organism evidence="2 3">
    <name type="scientific">Paenibacillus nasutitermitis</name>
    <dbReference type="NCBI Taxonomy" id="1652958"/>
    <lineage>
        <taxon>Bacteria</taxon>
        <taxon>Bacillati</taxon>
        <taxon>Bacillota</taxon>
        <taxon>Bacilli</taxon>
        <taxon>Bacillales</taxon>
        <taxon>Paenibacillaceae</taxon>
        <taxon>Paenibacillus</taxon>
    </lineage>
</organism>
<dbReference type="AlphaFoldDB" id="A0A916YWH9"/>
<evidence type="ECO:0000313" key="2">
    <source>
        <dbReference type="EMBL" id="GGD63965.1"/>
    </source>
</evidence>
<reference evidence="2" key="2">
    <citation type="submission" date="2020-09" db="EMBL/GenBank/DDBJ databases">
        <authorList>
            <person name="Sun Q."/>
            <person name="Zhou Y."/>
        </authorList>
    </citation>
    <scope>NUCLEOTIDE SEQUENCE</scope>
    <source>
        <strain evidence="2">CGMCC 1.15178</strain>
    </source>
</reference>
<evidence type="ECO:0000313" key="3">
    <source>
        <dbReference type="Proteomes" id="UP000612456"/>
    </source>
</evidence>
<dbReference type="InterPro" id="IPR036779">
    <property type="entry name" value="LysM_dom_sf"/>
</dbReference>
<sequence length="88" mass="9578">MIAAMLFFFLLFIGFSLMKGNAVSDHPAVPAVGEKLITISAGQTLWGIAGELRQEGQDIRRIIYDLKERNNLTSSTLTAGQTLIIPAD</sequence>
<proteinExistence type="predicted"/>
<reference evidence="2" key="1">
    <citation type="journal article" date="2014" name="Int. J. Syst. Evol. Microbiol.">
        <title>Complete genome sequence of Corynebacterium casei LMG S-19264T (=DSM 44701T), isolated from a smear-ripened cheese.</title>
        <authorList>
            <consortium name="US DOE Joint Genome Institute (JGI-PGF)"/>
            <person name="Walter F."/>
            <person name="Albersmeier A."/>
            <person name="Kalinowski J."/>
            <person name="Ruckert C."/>
        </authorList>
    </citation>
    <scope>NUCLEOTIDE SEQUENCE</scope>
    <source>
        <strain evidence="2">CGMCC 1.15178</strain>
    </source>
</reference>
<evidence type="ECO:0000259" key="1">
    <source>
        <dbReference type="PROSITE" id="PS51782"/>
    </source>
</evidence>
<dbReference type="Pfam" id="PF01476">
    <property type="entry name" value="LysM"/>
    <property type="match status" value="1"/>
</dbReference>
<dbReference type="CDD" id="cd00118">
    <property type="entry name" value="LysM"/>
    <property type="match status" value="1"/>
</dbReference>
<protein>
    <recommendedName>
        <fullName evidence="1">LysM domain-containing protein</fullName>
    </recommendedName>
</protein>
<gene>
    <name evidence="2" type="ORF">GCM10010911_22120</name>
</gene>
<dbReference type="SUPFAM" id="SSF54106">
    <property type="entry name" value="LysM domain"/>
    <property type="match status" value="1"/>
</dbReference>
<comment type="caution">
    <text evidence="2">The sequence shown here is derived from an EMBL/GenBank/DDBJ whole genome shotgun (WGS) entry which is preliminary data.</text>
</comment>
<dbReference type="Gene3D" id="3.10.350.10">
    <property type="entry name" value="LysM domain"/>
    <property type="match status" value="1"/>
</dbReference>
<accession>A0A916YWH9</accession>